<proteinExistence type="inferred from homology"/>
<comment type="catalytic activity">
    <reaction evidence="4">
        <text>N-terminal L-arginyl-[protein] + L-leucyl-tRNA(Leu) = N-terminal L-leucyl-L-arginyl-[protein] + tRNA(Leu) + H(+)</text>
        <dbReference type="Rhea" id="RHEA:50416"/>
        <dbReference type="Rhea" id="RHEA-COMP:9613"/>
        <dbReference type="Rhea" id="RHEA-COMP:9622"/>
        <dbReference type="Rhea" id="RHEA-COMP:12672"/>
        <dbReference type="Rhea" id="RHEA-COMP:12673"/>
        <dbReference type="ChEBI" id="CHEBI:15378"/>
        <dbReference type="ChEBI" id="CHEBI:64719"/>
        <dbReference type="ChEBI" id="CHEBI:78442"/>
        <dbReference type="ChEBI" id="CHEBI:78494"/>
        <dbReference type="ChEBI" id="CHEBI:133044"/>
        <dbReference type="EC" id="2.3.2.6"/>
    </reaction>
</comment>
<dbReference type="Gene3D" id="3.30.70.3550">
    <property type="entry name" value="Leucyl/phenylalanyl-tRNA-protein transferase, N-terminal domain"/>
    <property type="match status" value="1"/>
</dbReference>
<comment type="catalytic activity">
    <reaction evidence="4">
        <text>L-phenylalanyl-tRNA(Phe) + an N-terminal L-alpha-aminoacyl-[protein] = an N-terminal L-phenylalanyl-L-alpha-aminoacyl-[protein] + tRNA(Phe)</text>
        <dbReference type="Rhea" id="RHEA:43632"/>
        <dbReference type="Rhea" id="RHEA-COMP:9668"/>
        <dbReference type="Rhea" id="RHEA-COMP:9699"/>
        <dbReference type="Rhea" id="RHEA-COMP:10636"/>
        <dbReference type="Rhea" id="RHEA-COMP:10637"/>
        <dbReference type="ChEBI" id="CHEBI:78442"/>
        <dbReference type="ChEBI" id="CHEBI:78531"/>
        <dbReference type="ChEBI" id="CHEBI:78597"/>
        <dbReference type="ChEBI" id="CHEBI:83561"/>
        <dbReference type="EC" id="2.3.2.6"/>
    </reaction>
</comment>
<dbReference type="GO" id="GO:0005737">
    <property type="term" value="C:cytoplasm"/>
    <property type="evidence" value="ECO:0007669"/>
    <property type="project" value="UniProtKB-SubCell"/>
</dbReference>
<dbReference type="Pfam" id="PF03588">
    <property type="entry name" value="Leu_Phe_trans"/>
    <property type="match status" value="1"/>
</dbReference>
<evidence type="ECO:0000256" key="3">
    <source>
        <dbReference type="ARBA" id="ARBA00023315"/>
    </source>
</evidence>
<dbReference type="NCBIfam" id="TIGR00667">
    <property type="entry name" value="aat"/>
    <property type="match status" value="1"/>
</dbReference>
<keyword evidence="6" id="KW-1185">Reference proteome</keyword>
<sequence>MKASTHDDRPWIPPDLADGEGLVGVGGDLTPSTLLKAYTDGVFPWFNDDDPILWWSPDPRAVIEFANLHVSRSLARTMRSGKFHVTIDQCFEMVMRECGERRPEGTWVTDGMVKAYSQLHRLGHAHSLEVWVGDDLAGGIYGVGVGTFFAGESMFHRVTDGSKVALVSLLQHLRERGYELFDVQMTTDHTERMGATEISRTEYLHRLRKAVNKSHVRFV</sequence>
<dbReference type="InterPro" id="IPR004616">
    <property type="entry name" value="Leu/Phe-tRNA_Trfase"/>
</dbReference>
<dbReference type="Gene3D" id="3.40.630.70">
    <property type="entry name" value="Leucyl/phenylalanyl-tRNA-protein transferase, C-terminal domain"/>
    <property type="match status" value="1"/>
</dbReference>
<protein>
    <recommendedName>
        <fullName evidence="4">Leucyl/phenylalanyl-tRNA--protein transferase</fullName>
        <ecNumber evidence="4">2.3.2.6</ecNumber>
    </recommendedName>
    <alternativeName>
        <fullName evidence="4">L/F-transferase</fullName>
    </alternativeName>
    <alternativeName>
        <fullName evidence="4">Leucyltransferase</fullName>
    </alternativeName>
    <alternativeName>
        <fullName evidence="4">Phenyalanyltransferase</fullName>
    </alternativeName>
</protein>
<dbReference type="EC" id="2.3.2.6" evidence="4"/>
<dbReference type="InterPro" id="IPR042221">
    <property type="entry name" value="Leu/Phe-tRNA_Trfase_N"/>
</dbReference>
<keyword evidence="3 4" id="KW-0012">Acyltransferase</keyword>
<dbReference type="SUPFAM" id="SSF55729">
    <property type="entry name" value="Acyl-CoA N-acyltransferases (Nat)"/>
    <property type="match status" value="1"/>
</dbReference>
<name>A0A5C1AMB2_9BACT</name>
<dbReference type="AlphaFoldDB" id="A0A5C1AMB2"/>
<dbReference type="PANTHER" id="PTHR30098:SF2">
    <property type="entry name" value="LEUCYL_PHENYLALANYL-TRNA--PROTEIN TRANSFERASE"/>
    <property type="match status" value="1"/>
</dbReference>
<dbReference type="RefSeq" id="WP_149114427.1">
    <property type="nucleotide sequence ID" value="NZ_CP042425.1"/>
</dbReference>
<dbReference type="InterPro" id="IPR016181">
    <property type="entry name" value="Acyl_CoA_acyltransferase"/>
</dbReference>
<evidence type="ECO:0000256" key="4">
    <source>
        <dbReference type="HAMAP-Rule" id="MF_00688"/>
    </source>
</evidence>
<organism evidence="5 6">
    <name type="scientific">Limnoglobus roseus</name>
    <dbReference type="NCBI Taxonomy" id="2598579"/>
    <lineage>
        <taxon>Bacteria</taxon>
        <taxon>Pseudomonadati</taxon>
        <taxon>Planctomycetota</taxon>
        <taxon>Planctomycetia</taxon>
        <taxon>Gemmatales</taxon>
        <taxon>Gemmataceae</taxon>
        <taxon>Limnoglobus</taxon>
    </lineage>
</organism>
<evidence type="ECO:0000256" key="1">
    <source>
        <dbReference type="ARBA" id="ARBA00022490"/>
    </source>
</evidence>
<evidence type="ECO:0000313" key="5">
    <source>
        <dbReference type="EMBL" id="QEL20100.1"/>
    </source>
</evidence>
<dbReference type="GO" id="GO:0030163">
    <property type="term" value="P:protein catabolic process"/>
    <property type="evidence" value="ECO:0007669"/>
    <property type="project" value="UniProtKB-UniRule"/>
</dbReference>
<comment type="similarity">
    <text evidence="4">Belongs to the L/F-transferase family.</text>
</comment>
<reference evidence="6" key="1">
    <citation type="submission" date="2019-08" db="EMBL/GenBank/DDBJ databases">
        <title>Limnoglobus roseus gen. nov., sp. nov., a novel freshwater planctomycete with a giant genome from the family Gemmataceae.</title>
        <authorList>
            <person name="Kulichevskaya I.S."/>
            <person name="Naumoff D.G."/>
            <person name="Miroshnikov K."/>
            <person name="Ivanova A."/>
            <person name="Philippov D.A."/>
            <person name="Hakobyan A."/>
            <person name="Rijpstra I.C."/>
            <person name="Sinninghe Damste J.S."/>
            <person name="Liesack W."/>
            <person name="Dedysh S.N."/>
        </authorList>
    </citation>
    <scope>NUCLEOTIDE SEQUENCE [LARGE SCALE GENOMIC DNA]</scope>
    <source>
        <strain evidence="6">PX52</strain>
    </source>
</reference>
<dbReference type="InterPro" id="IPR042203">
    <property type="entry name" value="Leu/Phe-tRNA_Trfase_C"/>
</dbReference>
<comment type="catalytic activity">
    <reaction evidence="4">
        <text>N-terminal L-lysyl-[protein] + L-leucyl-tRNA(Leu) = N-terminal L-leucyl-L-lysyl-[protein] + tRNA(Leu) + H(+)</text>
        <dbReference type="Rhea" id="RHEA:12340"/>
        <dbReference type="Rhea" id="RHEA-COMP:9613"/>
        <dbReference type="Rhea" id="RHEA-COMP:9622"/>
        <dbReference type="Rhea" id="RHEA-COMP:12670"/>
        <dbReference type="Rhea" id="RHEA-COMP:12671"/>
        <dbReference type="ChEBI" id="CHEBI:15378"/>
        <dbReference type="ChEBI" id="CHEBI:65249"/>
        <dbReference type="ChEBI" id="CHEBI:78442"/>
        <dbReference type="ChEBI" id="CHEBI:78494"/>
        <dbReference type="ChEBI" id="CHEBI:133043"/>
        <dbReference type="EC" id="2.3.2.6"/>
    </reaction>
</comment>
<gene>
    <name evidence="4" type="primary">aat</name>
    <name evidence="5" type="ORF">PX52LOC_07188</name>
</gene>
<dbReference type="GO" id="GO:0008914">
    <property type="term" value="F:leucyl-tRNA--protein transferase activity"/>
    <property type="evidence" value="ECO:0007669"/>
    <property type="project" value="UniProtKB-UniRule"/>
</dbReference>
<evidence type="ECO:0000313" key="6">
    <source>
        <dbReference type="Proteomes" id="UP000324974"/>
    </source>
</evidence>
<keyword evidence="2 4" id="KW-0808">Transferase</keyword>
<comment type="function">
    <text evidence="4">Functions in the N-end rule pathway of protein degradation where it conjugates Leu, Phe and, less efficiently, Met from aminoacyl-tRNAs to the N-termini of proteins containing an N-terminal arginine or lysine.</text>
</comment>
<accession>A0A5C1AMB2</accession>
<dbReference type="PANTHER" id="PTHR30098">
    <property type="entry name" value="LEUCYL/PHENYLALANYL-TRNA--PROTEIN TRANSFERASE"/>
    <property type="match status" value="1"/>
</dbReference>
<dbReference type="HAMAP" id="MF_00688">
    <property type="entry name" value="Leu_Phe_trans"/>
    <property type="match status" value="1"/>
</dbReference>
<dbReference type="FunFam" id="3.40.630.70:FF:000001">
    <property type="entry name" value="Leucyl/phenylalanyl-tRNA--protein transferase"/>
    <property type="match status" value="1"/>
</dbReference>
<dbReference type="Proteomes" id="UP000324974">
    <property type="component" value="Chromosome"/>
</dbReference>
<dbReference type="EMBL" id="CP042425">
    <property type="protein sequence ID" value="QEL20100.1"/>
    <property type="molecule type" value="Genomic_DNA"/>
</dbReference>
<comment type="subcellular location">
    <subcellularLocation>
        <location evidence="4">Cytoplasm</location>
    </subcellularLocation>
</comment>
<dbReference type="KEGG" id="lrs:PX52LOC_07188"/>
<evidence type="ECO:0000256" key="2">
    <source>
        <dbReference type="ARBA" id="ARBA00022679"/>
    </source>
</evidence>
<keyword evidence="1 4" id="KW-0963">Cytoplasm</keyword>
<dbReference type="OrthoDB" id="9815825at2"/>